<dbReference type="InterPro" id="IPR008756">
    <property type="entry name" value="Peptidase_M56"/>
</dbReference>
<gene>
    <name evidence="3" type="ORF">GARC_4182</name>
</gene>
<dbReference type="eggNOG" id="COG4219">
    <property type="taxonomic scope" value="Bacteria"/>
</dbReference>
<dbReference type="AlphaFoldDB" id="K6XKC9"/>
<dbReference type="OrthoDB" id="6381062at2"/>
<name>K6XKC9_9ALTE</name>
<protein>
    <recommendedName>
        <fullName evidence="2">Peptidase M56 domain-containing protein</fullName>
    </recommendedName>
</protein>
<dbReference type="SUPFAM" id="SSF48452">
    <property type="entry name" value="TPR-like"/>
    <property type="match status" value="1"/>
</dbReference>
<reference evidence="3 4" key="1">
    <citation type="journal article" date="2017" name="Antonie Van Leeuwenhoek">
        <title>Rhizobium rhizosphaerae sp. nov., a novel species isolated from rice rhizosphere.</title>
        <authorList>
            <person name="Zhao J.J."/>
            <person name="Zhang J."/>
            <person name="Zhang R.J."/>
            <person name="Zhang C.W."/>
            <person name="Yin H.Q."/>
            <person name="Zhang X.X."/>
        </authorList>
    </citation>
    <scope>NUCLEOTIDE SEQUENCE [LARGE SCALE GENOMIC DNA]</scope>
    <source>
        <strain evidence="3 4">BSs20135</strain>
    </source>
</reference>
<feature type="transmembrane region" description="Helical" evidence="1">
    <location>
        <begin position="31"/>
        <end position="48"/>
    </location>
</feature>
<sequence length="525" mass="60184">MTTYLTITLLISGLCGLAIVLLGSAPARLRFYICLMLLVTWLTPWQLLQFQMVSNDFALPLNILSDFNWGNSAAVTQDTSLAAPLTEQSSFKWLTFDWLWQAAFTIGLLLFFKDLVSYVTLHKRWIKHSTLDNQTWNTAQMAQPNCDIRRIKSHSQGMATGLTKPIIWLDSDQHDTDKIRTIVLHELTHIRQHDPYWLWAITLIQRLFWWNPLIWFTANYARQQIELSCDEQCKKHLPKGSYQLQLIKLTLQVNKQQQPLKMPAVLQMSGTPAFNLQRINKLNKEHKMKKRYVLVMAALLSLTGWIGFSNATVNTQQPASHEDKSVGIVTVMNATHEQNYTLAKTQLDKLVNSIDDHDASGQSTIWKLYAGVVLQLDPKNPQIITYMDKALALKDELTITETLANLQMAQSIAASQERWDKQLDYAKRWLEIADNNVDNKQLLFLTAVSHYSLKQYDAAVAALNKLVSISEIQEFQPQEQWLNLLMANHFATKNSIEAIAVQEKIAMLYPSEKNQKLLENMSQIL</sequence>
<evidence type="ECO:0000313" key="3">
    <source>
        <dbReference type="EMBL" id="GAC21124.1"/>
    </source>
</evidence>
<dbReference type="PANTHER" id="PTHR34978:SF3">
    <property type="entry name" value="SLR0241 PROTEIN"/>
    <property type="match status" value="1"/>
</dbReference>
<feature type="transmembrane region" description="Helical" evidence="1">
    <location>
        <begin position="98"/>
        <end position="121"/>
    </location>
</feature>
<accession>K6XKC9</accession>
<dbReference type="EMBL" id="BAEO01000060">
    <property type="protein sequence ID" value="GAC21124.1"/>
    <property type="molecule type" value="Genomic_DNA"/>
</dbReference>
<keyword evidence="1" id="KW-1133">Transmembrane helix</keyword>
<keyword evidence="1" id="KW-0472">Membrane</keyword>
<feature type="transmembrane region" description="Helical" evidence="1">
    <location>
        <begin position="6"/>
        <end position="24"/>
    </location>
</feature>
<dbReference type="STRING" id="493475.GARC_4182"/>
<dbReference type="RefSeq" id="WP_007623736.1">
    <property type="nucleotide sequence ID" value="NZ_BAEO01000060.1"/>
</dbReference>
<dbReference type="Gene3D" id="1.25.40.10">
    <property type="entry name" value="Tetratricopeptide repeat domain"/>
    <property type="match status" value="1"/>
</dbReference>
<dbReference type="InterPro" id="IPR052173">
    <property type="entry name" value="Beta-lactam_resp_regulator"/>
</dbReference>
<dbReference type="PANTHER" id="PTHR34978">
    <property type="entry name" value="POSSIBLE SENSOR-TRANSDUCER PROTEIN BLAR"/>
    <property type="match status" value="1"/>
</dbReference>
<dbReference type="InterPro" id="IPR011990">
    <property type="entry name" value="TPR-like_helical_dom_sf"/>
</dbReference>
<comment type="caution">
    <text evidence="3">The sequence shown here is derived from an EMBL/GenBank/DDBJ whole genome shotgun (WGS) entry which is preliminary data.</text>
</comment>
<feature type="domain" description="Peptidase M56" evidence="2">
    <location>
        <begin position="24"/>
        <end position="261"/>
    </location>
</feature>
<dbReference type="CDD" id="cd07341">
    <property type="entry name" value="M56_BlaR1_MecR1_like"/>
    <property type="match status" value="1"/>
</dbReference>
<feature type="transmembrane region" description="Helical" evidence="1">
    <location>
        <begin position="291"/>
        <end position="308"/>
    </location>
</feature>
<keyword evidence="1" id="KW-0812">Transmembrane</keyword>
<dbReference type="Pfam" id="PF05569">
    <property type="entry name" value="Peptidase_M56"/>
    <property type="match status" value="1"/>
</dbReference>
<dbReference type="Proteomes" id="UP000006327">
    <property type="component" value="Unassembled WGS sequence"/>
</dbReference>
<evidence type="ECO:0000256" key="1">
    <source>
        <dbReference type="SAM" id="Phobius"/>
    </source>
</evidence>
<evidence type="ECO:0000259" key="2">
    <source>
        <dbReference type="Pfam" id="PF05569"/>
    </source>
</evidence>
<organism evidence="3 4">
    <name type="scientific">Paraglaciecola arctica BSs20135</name>
    <dbReference type="NCBI Taxonomy" id="493475"/>
    <lineage>
        <taxon>Bacteria</taxon>
        <taxon>Pseudomonadati</taxon>
        <taxon>Pseudomonadota</taxon>
        <taxon>Gammaproteobacteria</taxon>
        <taxon>Alteromonadales</taxon>
        <taxon>Alteromonadaceae</taxon>
        <taxon>Paraglaciecola</taxon>
    </lineage>
</organism>
<evidence type="ECO:0000313" key="4">
    <source>
        <dbReference type="Proteomes" id="UP000006327"/>
    </source>
</evidence>
<proteinExistence type="predicted"/>
<keyword evidence="4" id="KW-1185">Reference proteome</keyword>